<dbReference type="RefSeq" id="WP_169382426.1">
    <property type="nucleotide sequence ID" value="NZ_JAAXLA010000029.1"/>
</dbReference>
<dbReference type="EMBL" id="JAAXLA010000029">
    <property type="protein sequence ID" value="NMH98939.1"/>
    <property type="molecule type" value="Genomic_DNA"/>
</dbReference>
<protein>
    <recommendedName>
        <fullName evidence="4">Dentin sialophosphoprotein</fullName>
    </recommendedName>
</protein>
<evidence type="ECO:0000313" key="2">
    <source>
        <dbReference type="EMBL" id="NMH98939.1"/>
    </source>
</evidence>
<name>A0ABX1SDF2_9PSEU</name>
<accession>A0ABX1SDF2</accession>
<reference evidence="2 3" key="1">
    <citation type="submission" date="2020-04" db="EMBL/GenBank/DDBJ databases">
        <authorList>
            <person name="Klaysubun C."/>
            <person name="Duangmal K."/>
            <person name="Lipun K."/>
        </authorList>
    </citation>
    <scope>NUCLEOTIDE SEQUENCE [LARGE SCALE GENOMIC DNA]</scope>
    <source>
        <strain evidence="2 3">K10HN5</strain>
    </source>
</reference>
<dbReference type="Proteomes" id="UP000820669">
    <property type="component" value="Unassembled WGS sequence"/>
</dbReference>
<proteinExistence type="predicted"/>
<organism evidence="2 3">
    <name type="scientific">Pseudonocardia acidicola</name>
    <dbReference type="NCBI Taxonomy" id="2724939"/>
    <lineage>
        <taxon>Bacteria</taxon>
        <taxon>Bacillati</taxon>
        <taxon>Actinomycetota</taxon>
        <taxon>Actinomycetes</taxon>
        <taxon>Pseudonocardiales</taxon>
        <taxon>Pseudonocardiaceae</taxon>
        <taxon>Pseudonocardia</taxon>
    </lineage>
</organism>
<comment type="caution">
    <text evidence="2">The sequence shown here is derived from an EMBL/GenBank/DDBJ whole genome shotgun (WGS) entry which is preliminary data.</text>
</comment>
<evidence type="ECO:0000256" key="1">
    <source>
        <dbReference type="SAM" id="MobiDB-lite"/>
    </source>
</evidence>
<evidence type="ECO:0008006" key="4">
    <source>
        <dbReference type="Google" id="ProtNLM"/>
    </source>
</evidence>
<evidence type="ECO:0000313" key="3">
    <source>
        <dbReference type="Proteomes" id="UP000820669"/>
    </source>
</evidence>
<keyword evidence="3" id="KW-1185">Reference proteome</keyword>
<gene>
    <name evidence="2" type="ORF">HF526_16725</name>
</gene>
<dbReference type="InterPro" id="IPR049709">
    <property type="entry name" value="IniB-like_N"/>
</dbReference>
<dbReference type="NCBIfam" id="NF038175">
    <property type="entry name" value="IniB_NTERM"/>
    <property type="match status" value="1"/>
</dbReference>
<sequence length="288" mass="30364">MAEQFSLLEFILHLLNDEGAREHFSADPYGELAEHGLEDLSAEDVHDALVLIQDSHTASFDRSYDTGHNAIATGSFHLPPVPVHAGPESHKAAVEYLNTYITNNYVDDRDTIVDNSINQNIDNRGGYFEQDIDVDSVVASGDGAVAAGGDIEDSTITTGNGNVVGDGNHVVNGHDNTTAFGRGDATSTEVGGDVNLGDGAAFASGGGAVVHNTDNSTNDSFNDFSDNSTNDSFNDHSDYSVEDSFNVDIDESTNDSYNDNSANSVEDSGNTAVNAGTTNSYNQDIALG</sequence>
<feature type="region of interest" description="Disordered" evidence="1">
    <location>
        <begin position="249"/>
        <end position="288"/>
    </location>
</feature>
<feature type="compositionally biased region" description="Polar residues" evidence="1">
    <location>
        <begin position="254"/>
        <end position="288"/>
    </location>
</feature>